<dbReference type="InterPro" id="IPR009091">
    <property type="entry name" value="RCC1/BLIP-II"/>
</dbReference>
<dbReference type="PANTHER" id="PTHR46564:SF1">
    <property type="entry name" value="TRANSPOSASE"/>
    <property type="match status" value="1"/>
</dbReference>
<reference evidence="2" key="1">
    <citation type="submission" date="2022-08" db="EMBL/GenBank/DDBJ databases">
        <title>Novel sulfate-reducing endosymbionts in the free-living metamonad Anaeramoeba.</title>
        <authorList>
            <person name="Jerlstrom-Hultqvist J."/>
            <person name="Cepicka I."/>
            <person name="Gallot-Lavallee L."/>
            <person name="Salas-Leiva D."/>
            <person name="Curtis B.A."/>
            <person name="Zahonova K."/>
            <person name="Pipaliya S."/>
            <person name="Dacks J."/>
            <person name="Roger A.J."/>
        </authorList>
    </citation>
    <scope>NUCLEOTIDE SEQUENCE</scope>
    <source>
        <strain evidence="2">Schooner1</strain>
    </source>
</reference>
<evidence type="ECO:0000313" key="3">
    <source>
        <dbReference type="Proteomes" id="UP001150062"/>
    </source>
</evidence>
<dbReference type="Pfam" id="PF13540">
    <property type="entry name" value="RCC1_2"/>
    <property type="match status" value="1"/>
</dbReference>
<dbReference type="InterPro" id="IPR036397">
    <property type="entry name" value="RNaseH_sf"/>
</dbReference>
<dbReference type="SUPFAM" id="SSF50985">
    <property type="entry name" value="RCC1/BLIP-II"/>
    <property type="match status" value="1"/>
</dbReference>
<dbReference type="Gene3D" id="3.30.420.10">
    <property type="entry name" value="Ribonuclease H-like superfamily/Ribonuclease H"/>
    <property type="match status" value="1"/>
</dbReference>
<protein>
    <submittedName>
        <fullName evidence="2">Integrase protein-related</fullName>
    </submittedName>
</protein>
<dbReference type="Gene3D" id="3.30.710.10">
    <property type="entry name" value="Potassium Channel Kv1.1, Chain A"/>
    <property type="match status" value="1"/>
</dbReference>
<evidence type="ECO:0000313" key="2">
    <source>
        <dbReference type="EMBL" id="KAJ6252933.1"/>
    </source>
</evidence>
<evidence type="ECO:0000259" key="1">
    <source>
        <dbReference type="PROSITE" id="PS50097"/>
    </source>
</evidence>
<dbReference type="Pfam" id="PF13358">
    <property type="entry name" value="DDE_3"/>
    <property type="match status" value="1"/>
</dbReference>
<dbReference type="InterPro" id="IPR000210">
    <property type="entry name" value="BTB/POZ_dom"/>
</dbReference>
<dbReference type="InterPro" id="IPR038717">
    <property type="entry name" value="Tc1-like_DDE_dom"/>
</dbReference>
<dbReference type="Gene3D" id="2.130.10.30">
    <property type="entry name" value="Regulator of chromosome condensation 1/beta-lactamase-inhibitor protein II"/>
    <property type="match status" value="1"/>
</dbReference>
<gene>
    <name evidence="2" type="ORF">M0813_13636</name>
</gene>
<dbReference type="SMART" id="SM00225">
    <property type="entry name" value="BTB"/>
    <property type="match status" value="1"/>
</dbReference>
<dbReference type="SUPFAM" id="SSF54695">
    <property type="entry name" value="POZ domain"/>
    <property type="match status" value="1"/>
</dbReference>
<dbReference type="PANTHER" id="PTHR46564">
    <property type="entry name" value="TRANSPOSASE"/>
    <property type="match status" value="1"/>
</dbReference>
<dbReference type="InterPro" id="IPR011333">
    <property type="entry name" value="SKP1/BTB/POZ_sf"/>
</dbReference>
<proteinExistence type="predicted"/>
<accession>A0ABQ8Z7S8</accession>
<feature type="domain" description="BTB" evidence="1">
    <location>
        <begin position="603"/>
        <end position="681"/>
    </location>
</feature>
<dbReference type="NCBIfam" id="NF033545">
    <property type="entry name" value="transpos_IS630"/>
    <property type="match status" value="1"/>
</dbReference>
<dbReference type="CDD" id="cd18186">
    <property type="entry name" value="BTB_POZ_ZBTB_KLHL-like"/>
    <property type="match status" value="1"/>
</dbReference>
<sequence>MYFNQNGGVYQKGKKYSIEIVARLLIDLLDFLLGHGNYVSQKQIASVNRVSYGYVSGLKNIIIQTFVNLHFNGVNFHFNRDIQYGVGYLGNILVETYMRITLQQSKTKNYQLNQAKLNEMKNLTTLIISKLEMDCSLYLDEIQDLLWNQNQIYLSRSTIYNYLKKNANFSNKKINYHHPRRYMDYNFQFRITFINVISIAINQFGKENIFFMDETGFKRNKRNYGWSLVGERPSKSDVGAIRPKWNMFAMINMNGIVCTHLIDHAACGQDHSDFMLNKALPKIENLQNSVIVMDNHPIHVTCEPWLSDYFEEHGCHIIYMPVYSPDLNPIEEVFGVLKHLMKNHRTAWSISPRRWQLGDEKQNIQQTPIIRKFDFPVEKISKIVSGYLHTAILTTDGKLYVSGIKENTGFGSDLFKLTEYPQFKKNNTFIKDISSGYEYLTYLTKDNEIWMAGRYNKNQKNNNSRLLTKITTINENFSFETLRCCDESVVFLLNLESDYLSQDLGNLLEKGSLSDCKIQNIPVHKILIETRLGKDFAQVSNYLEENCTLKEIEHILKWIYSDRIIKNSKRTKEILSYFGIENPSKTKLLKNDLKKLLFDEESSDFKLVIKNDEEDEEEEEEEDEKLPVHKFLLAARSGLFLDLFQNLDQNLNNVQDYSGKSLETLELLISFLYTDEIPITADTDQEFIKEEFEDIVDYYQLNPKIPLLDIFEKCSKK</sequence>
<dbReference type="Pfam" id="PF00651">
    <property type="entry name" value="BTB"/>
    <property type="match status" value="1"/>
</dbReference>
<name>A0ABQ8Z7S8_9EUKA</name>
<organism evidence="2 3">
    <name type="scientific">Anaeramoeba flamelloides</name>
    <dbReference type="NCBI Taxonomy" id="1746091"/>
    <lineage>
        <taxon>Eukaryota</taxon>
        <taxon>Metamonada</taxon>
        <taxon>Anaeramoebidae</taxon>
        <taxon>Anaeramoeba</taxon>
    </lineage>
</organism>
<dbReference type="Proteomes" id="UP001150062">
    <property type="component" value="Unassembled WGS sequence"/>
</dbReference>
<dbReference type="EMBL" id="JAOAOG010000036">
    <property type="protein sequence ID" value="KAJ6252933.1"/>
    <property type="molecule type" value="Genomic_DNA"/>
</dbReference>
<dbReference type="PROSITE" id="PS50097">
    <property type="entry name" value="BTB"/>
    <property type="match status" value="1"/>
</dbReference>
<dbReference type="InterPro" id="IPR047655">
    <property type="entry name" value="Transpos_IS630-like"/>
</dbReference>
<comment type="caution">
    <text evidence="2">The sequence shown here is derived from an EMBL/GenBank/DDBJ whole genome shotgun (WGS) entry which is preliminary data.</text>
</comment>
<keyword evidence="3" id="KW-1185">Reference proteome</keyword>